<comment type="caution">
    <text evidence="1">The sequence shown here is derived from an EMBL/GenBank/DDBJ whole genome shotgun (WGS) entry which is preliminary data.</text>
</comment>
<sequence length="144" mass="16483">MVVNSYCPLPLITTLKARLYDVLVSFHRHQRLFVKTVKMSRSPKDATARNTFPLADNLLGDSYRRFCSEINDRRKEWAESTFWFGSFMPEKLSFGRRGQRVPERAQLITPVDPHGGELISLLTQWAGQADQGRIHGPARNRVGP</sequence>
<organism evidence="1 2">
    <name type="scientific">Elysia crispata</name>
    <name type="common">lettuce slug</name>
    <dbReference type="NCBI Taxonomy" id="231223"/>
    <lineage>
        <taxon>Eukaryota</taxon>
        <taxon>Metazoa</taxon>
        <taxon>Spiralia</taxon>
        <taxon>Lophotrochozoa</taxon>
        <taxon>Mollusca</taxon>
        <taxon>Gastropoda</taxon>
        <taxon>Heterobranchia</taxon>
        <taxon>Euthyneura</taxon>
        <taxon>Panpulmonata</taxon>
        <taxon>Sacoglossa</taxon>
        <taxon>Placobranchoidea</taxon>
        <taxon>Plakobranchidae</taxon>
        <taxon>Elysia</taxon>
    </lineage>
</organism>
<dbReference type="AlphaFoldDB" id="A0AAE0YM06"/>
<evidence type="ECO:0000313" key="2">
    <source>
        <dbReference type="Proteomes" id="UP001283361"/>
    </source>
</evidence>
<reference evidence="1" key="1">
    <citation type="journal article" date="2023" name="G3 (Bethesda)">
        <title>A reference genome for the long-term kleptoplast-retaining sea slug Elysia crispata morphotype clarki.</title>
        <authorList>
            <person name="Eastman K.E."/>
            <person name="Pendleton A.L."/>
            <person name="Shaikh M.A."/>
            <person name="Suttiyut T."/>
            <person name="Ogas R."/>
            <person name="Tomko P."/>
            <person name="Gavelis G."/>
            <person name="Widhalm J.R."/>
            <person name="Wisecaver J.H."/>
        </authorList>
    </citation>
    <scope>NUCLEOTIDE SEQUENCE</scope>
    <source>
        <strain evidence="1">ECLA1</strain>
    </source>
</reference>
<accession>A0AAE0YM06</accession>
<proteinExistence type="predicted"/>
<keyword evidence="2" id="KW-1185">Reference proteome</keyword>
<dbReference type="Proteomes" id="UP001283361">
    <property type="component" value="Unassembled WGS sequence"/>
</dbReference>
<evidence type="ECO:0000313" key="1">
    <source>
        <dbReference type="EMBL" id="KAK3751031.1"/>
    </source>
</evidence>
<name>A0AAE0YM06_9GAST</name>
<gene>
    <name evidence="1" type="ORF">RRG08_044609</name>
</gene>
<dbReference type="EMBL" id="JAWDGP010005840">
    <property type="protein sequence ID" value="KAK3751031.1"/>
    <property type="molecule type" value="Genomic_DNA"/>
</dbReference>
<protein>
    <submittedName>
        <fullName evidence="1">Uncharacterized protein</fullName>
    </submittedName>
</protein>